<dbReference type="SUPFAM" id="SSF47874">
    <property type="entry name" value="Annexin"/>
    <property type="match status" value="1"/>
</dbReference>
<dbReference type="InterPro" id="IPR018502">
    <property type="entry name" value="Annexin_repeat"/>
</dbReference>
<keyword evidence="8" id="KW-1185">Reference proteome</keyword>
<dbReference type="Gene3D" id="1.10.220.10">
    <property type="entry name" value="Annexin"/>
    <property type="match status" value="4"/>
</dbReference>
<dbReference type="GO" id="GO:0005634">
    <property type="term" value="C:nucleus"/>
    <property type="evidence" value="ECO:0007669"/>
    <property type="project" value="TreeGrafter"/>
</dbReference>
<evidence type="ECO:0000256" key="4">
    <source>
        <dbReference type="ARBA" id="ARBA00023216"/>
    </source>
</evidence>
<dbReference type="InterPro" id="IPR001464">
    <property type="entry name" value="Annexin"/>
</dbReference>
<organism evidence="7 8">
    <name type="scientific">Clunio marinus</name>
    <dbReference type="NCBI Taxonomy" id="568069"/>
    <lineage>
        <taxon>Eukaryota</taxon>
        <taxon>Metazoa</taxon>
        <taxon>Ecdysozoa</taxon>
        <taxon>Arthropoda</taxon>
        <taxon>Hexapoda</taxon>
        <taxon>Insecta</taxon>
        <taxon>Pterygota</taxon>
        <taxon>Neoptera</taxon>
        <taxon>Endopterygota</taxon>
        <taxon>Diptera</taxon>
        <taxon>Nematocera</taxon>
        <taxon>Chironomoidea</taxon>
        <taxon>Chironomidae</taxon>
        <taxon>Clunio</taxon>
    </lineage>
</organism>
<sequence length="334" mass="38591">MTLPRQVQLMIEPTKSHDNFLGRPSLVRVEKIDVSSDIQILHNALKFITSKRKIVDVLCSRTNRQRIEIIKAYKACYDRDLVEEFQRKFSGDFRDLLIAMLTPTYEFYCRELFDALNGTTVNEDTVIQILVSLSSREIYNVIQKYVKLYGNPLEKDLKTETSGNFKKLLVALANGTRDESNVLDLYSARVDAMELKRAGTEKWGTDASVFNRILCLRNFDQVRLISQEYEFVTGHPLDKDIKKEFSGDILDGILAIIRISENRAEYFARCLYKSMIGIGTDDRGLIRLIITRCELDMEDIKGEFQRKYGKTLKSMIKKDTSGYYRKALLKLIAE</sequence>
<dbReference type="OrthoDB" id="5547302at2759"/>
<dbReference type="SMART" id="SM00335">
    <property type="entry name" value="ANX"/>
    <property type="match status" value="4"/>
</dbReference>
<accession>A0A1J1HGR1</accession>
<dbReference type="GO" id="GO:0001786">
    <property type="term" value="F:phosphatidylserine binding"/>
    <property type="evidence" value="ECO:0007669"/>
    <property type="project" value="TreeGrafter"/>
</dbReference>
<dbReference type="GO" id="GO:0005509">
    <property type="term" value="F:calcium ion binding"/>
    <property type="evidence" value="ECO:0007669"/>
    <property type="project" value="InterPro"/>
</dbReference>
<name>A0A1J1HGR1_9DIPT</name>
<dbReference type="FunFam" id="1.10.220.10:FF:000001">
    <property type="entry name" value="Annexin"/>
    <property type="match status" value="1"/>
</dbReference>
<dbReference type="GO" id="GO:0005737">
    <property type="term" value="C:cytoplasm"/>
    <property type="evidence" value="ECO:0007669"/>
    <property type="project" value="TreeGrafter"/>
</dbReference>
<keyword evidence="3 6" id="KW-0106">Calcium</keyword>
<comment type="domain">
    <text evidence="6">A pair of annexin repeats may form one binding site for calcium and phospholipid.</text>
</comment>
<evidence type="ECO:0000256" key="5">
    <source>
        <dbReference type="ARBA" id="ARBA00023302"/>
    </source>
</evidence>
<dbReference type="Proteomes" id="UP000183832">
    <property type="component" value="Unassembled WGS sequence"/>
</dbReference>
<evidence type="ECO:0000256" key="6">
    <source>
        <dbReference type="RuleBase" id="RU003540"/>
    </source>
</evidence>
<comment type="similarity">
    <text evidence="1 6">Belongs to the annexin family.</text>
</comment>
<dbReference type="InterPro" id="IPR018252">
    <property type="entry name" value="Annexin_repeat_CS"/>
</dbReference>
<evidence type="ECO:0000256" key="2">
    <source>
        <dbReference type="ARBA" id="ARBA00022737"/>
    </source>
</evidence>
<dbReference type="PROSITE" id="PS00223">
    <property type="entry name" value="ANNEXIN_1"/>
    <property type="match status" value="1"/>
</dbReference>
<evidence type="ECO:0000256" key="3">
    <source>
        <dbReference type="ARBA" id="ARBA00022837"/>
    </source>
</evidence>
<keyword evidence="2 6" id="KW-0677">Repeat</keyword>
<dbReference type="PANTHER" id="PTHR10502">
    <property type="entry name" value="ANNEXIN"/>
    <property type="match status" value="1"/>
</dbReference>
<protein>
    <recommendedName>
        <fullName evidence="6">Annexin</fullName>
    </recommendedName>
</protein>
<reference evidence="7 8" key="1">
    <citation type="submission" date="2015-04" db="EMBL/GenBank/DDBJ databases">
        <authorList>
            <person name="Syromyatnikov M.Y."/>
            <person name="Popov V.N."/>
        </authorList>
    </citation>
    <scope>NUCLEOTIDE SEQUENCE [LARGE SCALE GENOMIC DNA]</scope>
</reference>
<dbReference type="GO" id="GO:0012506">
    <property type="term" value="C:vesicle membrane"/>
    <property type="evidence" value="ECO:0007669"/>
    <property type="project" value="TreeGrafter"/>
</dbReference>
<dbReference type="InterPro" id="IPR037104">
    <property type="entry name" value="Annexin_sf"/>
</dbReference>
<dbReference type="FunFam" id="1.10.220.10:FF:000002">
    <property type="entry name" value="Annexin"/>
    <property type="match status" value="1"/>
</dbReference>
<dbReference type="GO" id="GO:0005544">
    <property type="term" value="F:calcium-dependent phospholipid binding"/>
    <property type="evidence" value="ECO:0007669"/>
    <property type="project" value="UniProtKB-KW"/>
</dbReference>
<dbReference type="AlphaFoldDB" id="A0A1J1HGR1"/>
<dbReference type="PANTHER" id="PTHR10502:SF102">
    <property type="entry name" value="ANNEXIN B11"/>
    <property type="match status" value="1"/>
</dbReference>
<dbReference type="GO" id="GO:0005886">
    <property type="term" value="C:plasma membrane"/>
    <property type="evidence" value="ECO:0007669"/>
    <property type="project" value="TreeGrafter"/>
</dbReference>
<dbReference type="PRINTS" id="PR00196">
    <property type="entry name" value="ANNEXIN"/>
</dbReference>
<evidence type="ECO:0000256" key="1">
    <source>
        <dbReference type="ARBA" id="ARBA00007831"/>
    </source>
</evidence>
<proteinExistence type="inferred from homology"/>
<keyword evidence="5 6" id="KW-0111">Calcium/phospholipid-binding</keyword>
<keyword evidence="4 6" id="KW-0041">Annexin</keyword>
<dbReference type="Pfam" id="PF00191">
    <property type="entry name" value="Annexin"/>
    <property type="match status" value="4"/>
</dbReference>
<evidence type="ECO:0000313" key="8">
    <source>
        <dbReference type="Proteomes" id="UP000183832"/>
    </source>
</evidence>
<dbReference type="PROSITE" id="PS51897">
    <property type="entry name" value="ANNEXIN_2"/>
    <property type="match status" value="4"/>
</dbReference>
<gene>
    <name evidence="7" type="primary">putative Protein gustavus</name>
    <name evidence="7" type="ORF">CLUMA_CG001004</name>
</gene>
<dbReference type="EMBL" id="CVRI01000004">
    <property type="protein sequence ID" value="CRK87199.1"/>
    <property type="molecule type" value="Genomic_DNA"/>
</dbReference>
<evidence type="ECO:0000313" key="7">
    <source>
        <dbReference type="EMBL" id="CRK87199.1"/>
    </source>
</evidence>